<dbReference type="PANTHER" id="PTHR43540:SF1">
    <property type="entry name" value="ISOCHORISMATASE HYDROLASE"/>
    <property type="match status" value="1"/>
</dbReference>
<evidence type="ECO:0000256" key="1">
    <source>
        <dbReference type="ARBA" id="ARBA00022801"/>
    </source>
</evidence>
<dbReference type="GO" id="GO:0016787">
    <property type="term" value="F:hydrolase activity"/>
    <property type="evidence" value="ECO:0007669"/>
    <property type="project" value="UniProtKB-KW"/>
</dbReference>
<dbReference type="Proteomes" id="UP000242415">
    <property type="component" value="Unassembled WGS sequence"/>
</dbReference>
<evidence type="ECO:0000313" key="4">
    <source>
        <dbReference type="Proteomes" id="UP000242415"/>
    </source>
</evidence>
<name>A0A1H3KRF1_9ACTN</name>
<dbReference type="AlphaFoldDB" id="A0A1H3KRF1"/>
<dbReference type="RefSeq" id="WP_091554243.1">
    <property type="nucleotide sequence ID" value="NZ_FNPH01000002.1"/>
</dbReference>
<dbReference type="CDD" id="cd01014">
    <property type="entry name" value="nicotinamidase_related"/>
    <property type="match status" value="1"/>
</dbReference>
<keyword evidence="4" id="KW-1185">Reference proteome</keyword>
<dbReference type="EMBL" id="FNPH01000002">
    <property type="protein sequence ID" value="SDY54576.1"/>
    <property type="molecule type" value="Genomic_DNA"/>
</dbReference>
<dbReference type="Pfam" id="PF00857">
    <property type="entry name" value="Isochorismatase"/>
    <property type="match status" value="1"/>
</dbReference>
<dbReference type="InterPro" id="IPR036380">
    <property type="entry name" value="Isochorismatase-like_sf"/>
</dbReference>
<reference evidence="4" key="1">
    <citation type="submission" date="2016-10" db="EMBL/GenBank/DDBJ databases">
        <authorList>
            <person name="Varghese N."/>
            <person name="Submissions S."/>
        </authorList>
    </citation>
    <scope>NUCLEOTIDE SEQUENCE [LARGE SCALE GENOMIC DNA]</scope>
    <source>
        <strain evidence="4">DSM 45245</strain>
    </source>
</reference>
<accession>A0A1H3KRF1</accession>
<dbReference type="SUPFAM" id="SSF52499">
    <property type="entry name" value="Isochorismatase-like hydrolases"/>
    <property type="match status" value="1"/>
</dbReference>
<evidence type="ECO:0000313" key="3">
    <source>
        <dbReference type="EMBL" id="SDY54576.1"/>
    </source>
</evidence>
<evidence type="ECO:0000259" key="2">
    <source>
        <dbReference type="Pfam" id="PF00857"/>
    </source>
</evidence>
<dbReference type="Gene3D" id="3.40.50.850">
    <property type="entry name" value="Isochorismatase-like"/>
    <property type="match status" value="1"/>
</dbReference>
<feature type="domain" description="Isochorismatase-like" evidence="2">
    <location>
        <begin position="10"/>
        <end position="150"/>
    </location>
</feature>
<dbReference type="STRING" id="405436.SAMN05444365_102596"/>
<dbReference type="InterPro" id="IPR000868">
    <property type="entry name" value="Isochorismatase-like_dom"/>
</dbReference>
<sequence>MTNLLQPDAVLLVIDVQQGFDDPYWGERNNPDAEANIGRLIDAWTAAGRPVVRVRHASTSPRSPLRPDAPGHAYKPVVAGFTPALEIAKSVHSAFLGTPDLGRWLQARGARQVVITGIQTNRCCETTARMAGDLGYDVLFAIDATHTFGEAGPDGVVVTGDEFARATAANIHGHFGTVVHTRDLLA</sequence>
<dbReference type="InterPro" id="IPR050272">
    <property type="entry name" value="Isochorismatase-like_hydrls"/>
</dbReference>
<keyword evidence="1" id="KW-0378">Hydrolase</keyword>
<gene>
    <name evidence="3" type="ORF">SAMN05444365_102596</name>
</gene>
<dbReference type="PANTHER" id="PTHR43540">
    <property type="entry name" value="PEROXYUREIDOACRYLATE/UREIDOACRYLATE AMIDOHYDROLASE-RELATED"/>
    <property type="match status" value="1"/>
</dbReference>
<organism evidence="3 4">
    <name type="scientific">Micromonospora pattaloongensis</name>
    <dbReference type="NCBI Taxonomy" id="405436"/>
    <lineage>
        <taxon>Bacteria</taxon>
        <taxon>Bacillati</taxon>
        <taxon>Actinomycetota</taxon>
        <taxon>Actinomycetes</taxon>
        <taxon>Micromonosporales</taxon>
        <taxon>Micromonosporaceae</taxon>
        <taxon>Micromonospora</taxon>
    </lineage>
</organism>
<protein>
    <submittedName>
        <fullName evidence="3">Nicotinamidase-related amidase</fullName>
    </submittedName>
</protein>
<proteinExistence type="predicted"/>
<dbReference type="OrthoDB" id="9794942at2"/>